<proteinExistence type="predicted"/>
<organism evidence="1">
    <name type="scientific">marine sediment metagenome</name>
    <dbReference type="NCBI Taxonomy" id="412755"/>
    <lineage>
        <taxon>unclassified sequences</taxon>
        <taxon>metagenomes</taxon>
        <taxon>ecological metagenomes</taxon>
    </lineage>
</organism>
<evidence type="ECO:0000313" key="1">
    <source>
        <dbReference type="EMBL" id="GAH08033.1"/>
    </source>
</evidence>
<dbReference type="AlphaFoldDB" id="X1EHB3"/>
<comment type="caution">
    <text evidence="1">The sequence shown here is derived from an EMBL/GenBank/DDBJ whole genome shotgun (WGS) entry which is preliminary data.</text>
</comment>
<reference evidence="1" key="1">
    <citation type="journal article" date="2014" name="Front. Microbiol.">
        <title>High frequency of phylogenetically diverse reductive dehalogenase-homologous genes in deep subseafloor sedimentary metagenomes.</title>
        <authorList>
            <person name="Kawai M."/>
            <person name="Futagami T."/>
            <person name="Toyoda A."/>
            <person name="Takaki Y."/>
            <person name="Nishi S."/>
            <person name="Hori S."/>
            <person name="Arai W."/>
            <person name="Tsubouchi T."/>
            <person name="Morono Y."/>
            <person name="Uchiyama I."/>
            <person name="Ito T."/>
            <person name="Fujiyama A."/>
            <person name="Inagaki F."/>
            <person name="Takami H."/>
        </authorList>
    </citation>
    <scope>NUCLEOTIDE SEQUENCE</scope>
    <source>
        <strain evidence="1">Expedition CK06-06</strain>
    </source>
</reference>
<accession>X1EHB3</accession>
<dbReference type="EMBL" id="BART01038832">
    <property type="protein sequence ID" value="GAH08033.1"/>
    <property type="molecule type" value="Genomic_DNA"/>
</dbReference>
<name>X1EHB3_9ZZZZ</name>
<gene>
    <name evidence="1" type="ORF">S01H4_64170</name>
</gene>
<sequence>MKKVKNIKIEVDIEYVGDKIPFHNQQMVSKILAALRKELKIMEEDGCFGRFQGFRVKTKVKAKKPELID</sequence>
<protein>
    <submittedName>
        <fullName evidence="1">Uncharacterized protein</fullName>
    </submittedName>
</protein>